<keyword evidence="3 6" id="KW-0812">Transmembrane</keyword>
<comment type="caution">
    <text evidence="8">The sequence shown here is derived from an EMBL/GenBank/DDBJ whole genome shotgun (WGS) entry which is preliminary data.</text>
</comment>
<dbReference type="InterPro" id="IPR030184">
    <property type="entry name" value="WAT1-related"/>
</dbReference>
<dbReference type="InterPro" id="IPR037185">
    <property type="entry name" value="EmrE-like"/>
</dbReference>
<evidence type="ECO:0000256" key="4">
    <source>
        <dbReference type="ARBA" id="ARBA00022989"/>
    </source>
</evidence>
<accession>A0AAV8QJS7</accession>
<evidence type="ECO:0000256" key="1">
    <source>
        <dbReference type="ARBA" id="ARBA00004141"/>
    </source>
</evidence>
<dbReference type="GO" id="GO:0016020">
    <property type="term" value="C:membrane"/>
    <property type="evidence" value="ECO:0007669"/>
    <property type="project" value="UniProtKB-SubCell"/>
</dbReference>
<feature type="transmembrane region" description="Helical" evidence="6">
    <location>
        <begin position="47"/>
        <end position="66"/>
    </location>
</feature>
<reference evidence="8 9" key="1">
    <citation type="submission" date="2022-12" db="EMBL/GenBank/DDBJ databases">
        <title>Chromosome-scale assembly of the Ensete ventricosum genome.</title>
        <authorList>
            <person name="Dussert Y."/>
            <person name="Stocks J."/>
            <person name="Wendawek A."/>
            <person name="Woldeyes F."/>
            <person name="Nichols R.A."/>
            <person name="Borrell J.S."/>
        </authorList>
    </citation>
    <scope>NUCLEOTIDE SEQUENCE [LARGE SCALE GENOMIC DNA]</scope>
    <source>
        <strain evidence="9">cv. Maze</strain>
        <tissue evidence="8">Seeds</tissue>
    </source>
</reference>
<dbReference type="SUPFAM" id="SSF103481">
    <property type="entry name" value="Multidrug resistance efflux transporter EmrE"/>
    <property type="match status" value="1"/>
</dbReference>
<comment type="caution">
    <text evidence="6">Lacks conserved residue(s) required for the propagation of feature annotation.</text>
</comment>
<dbReference type="AlphaFoldDB" id="A0AAV8QJS7"/>
<name>A0AAV8QJS7_ENSVE</name>
<protein>
    <recommendedName>
        <fullName evidence="6">WAT1-related protein</fullName>
    </recommendedName>
</protein>
<sequence>GIFASGISFTLLGWCIKKKGPVYASVFNPLMLVLVAILSSLLLNEKLYLGCLLGAALIVIGLYIVLWGKGREASKIDEESLAEATRQSIDVVIAQEAATDPGFGNALVLPLVPSYLISTPSSPLLVVPSLSVRPHRVIAAASRRPFTPIPDPAHRQERGEEFRWCVVFTGCGQQFPERALSTGLLLEMVYIFRSTLLLCWYLRICAYRLRCGPLWPEWSYLPSVGSPCRVLSHLSLCLNL</sequence>
<comment type="subcellular location">
    <subcellularLocation>
        <location evidence="1 6">Membrane</location>
        <topology evidence="1 6">Multi-pass membrane protein</topology>
    </subcellularLocation>
</comment>
<feature type="non-terminal residue" evidence="8">
    <location>
        <position position="1"/>
    </location>
</feature>
<evidence type="ECO:0000256" key="6">
    <source>
        <dbReference type="RuleBase" id="RU363077"/>
    </source>
</evidence>
<evidence type="ECO:0000313" key="8">
    <source>
        <dbReference type="EMBL" id="KAJ8476483.1"/>
    </source>
</evidence>
<evidence type="ECO:0000259" key="7">
    <source>
        <dbReference type="Pfam" id="PF00892"/>
    </source>
</evidence>
<dbReference type="EMBL" id="JAQQAF010000006">
    <property type="protein sequence ID" value="KAJ8476483.1"/>
    <property type="molecule type" value="Genomic_DNA"/>
</dbReference>
<organism evidence="8 9">
    <name type="scientific">Ensete ventricosum</name>
    <name type="common">Abyssinian banana</name>
    <name type="synonym">Musa ensete</name>
    <dbReference type="NCBI Taxonomy" id="4639"/>
    <lineage>
        <taxon>Eukaryota</taxon>
        <taxon>Viridiplantae</taxon>
        <taxon>Streptophyta</taxon>
        <taxon>Embryophyta</taxon>
        <taxon>Tracheophyta</taxon>
        <taxon>Spermatophyta</taxon>
        <taxon>Magnoliopsida</taxon>
        <taxon>Liliopsida</taxon>
        <taxon>Zingiberales</taxon>
        <taxon>Musaceae</taxon>
        <taxon>Ensete</taxon>
    </lineage>
</organism>
<gene>
    <name evidence="8" type="ORF">OPV22_020210</name>
</gene>
<dbReference type="PANTHER" id="PTHR31218">
    <property type="entry name" value="WAT1-RELATED PROTEIN"/>
    <property type="match status" value="1"/>
</dbReference>
<keyword evidence="5 6" id="KW-0472">Membrane</keyword>
<keyword evidence="4 6" id="KW-1133">Transmembrane helix</keyword>
<evidence type="ECO:0000313" key="9">
    <source>
        <dbReference type="Proteomes" id="UP001222027"/>
    </source>
</evidence>
<dbReference type="Pfam" id="PF00892">
    <property type="entry name" value="EamA"/>
    <property type="match status" value="1"/>
</dbReference>
<dbReference type="InterPro" id="IPR000620">
    <property type="entry name" value="EamA_dom"/>
</dbReference>
<keyword evidence="9" id="KW-1185">Reference proteome</keyword>
<feature type="domain" description="EamA" evidence="7">
    <location>
        <begin position="1"/>
        <end position="66"/>
    </location>
</feature>
<dbReference type="Proteomes" id="UP001222027">
    <property type="component" value="Unassembled WGS sequence"/>
</dbReference>
<dbReference type="GO" id="GO:0022857">
    <property type="term" value="F:transmembrane transporter activity"/>
    <property type="evidence" value="ECO:0007669"/>
    <property type="project" value="InterPro"/>
</dbReference>
<evidence type="ECO:0000256" key="5">
    <source>
        <dbReference type="ARBA" id="ARBA00023136"/>
    </source>
</evidence>
<evidence type="ECO:0000256" key="3">
    <source>
        <dbReference type="ARBA" id="ARBA00022692"/>
    </source>
</evidence>
<feature type="transmembrane region" description="Helical" evidence="6">
    <location>
        <begin position="21"/>
        <end position="41"/>
    </location>
</feature>
<evidence type="ECO:0000256" key="2">
    <source>
        <dbReference type="ARBA" id="ARBA00007635"/>
    </source>
</evidence>
<proteinExistence type="inferred from homology"/>
<comment type="similarity">
    <text evidence="2 6">Belongs to the drug/metabolite transporter (DMT) superfamily. Plant drug/metabolite exporter (P-DME) (TC 2.A.7.4) family.</text>
</comment>